<reference evidence="1 2" key="1">
    <citation type="submission" date="2012-10" db="EMBL/GenBank/DDBJ databases">
        <title>Genome sequence of Vibrio Cholerae HENC-02.</title>
        <authorList>
            <person name="Eppinger M."/>
            <person name="Hasan N.A."/>
            <person name="Sengamalay N."/>
            <person name="Hine E."/>
            <person name="Su Q."/>
            <person name="Daugherty S.C."/>
            <person name="Young S."/>
            <person name="Sadzewicz L."/>
            <person name="Tallon L."/>
            <person name="Cebula T.A."/>
            <person name="Ravel J."/>
            <person name="Colwell R.R."/>
        </authorList>
    </citation>
    <scope>NUCLEOTIDE SEQUENCE [LARGE SCALE GENOMIC DNA]</scope>
    <source>
        <strain evidence="1 2">HENC-02</strain>
    </source>
</reference>
<dbReference type="AlphaFoldDB" id="A0A454CQE9"/>
<comment type="caution">
    <text evidence="1">The sequence shown here is derived from an EMBL/GenBank/DDBJ whole genome shotgun (WGS) entry which is preliminary data.</text>
</comment>
<dbReference type="EMBL" id="AJSR01002454">
    <property type="protein sequence ID" value="EKM28624.1"/>
    <property type="molecule type" value="Genomic_DNA"/>
</dbReference>
<organism evidence="1 2">
    <name type="scientific">Vibrio harveyi</name>
    <name type="common">Beneckea harveyi</name>
    <dbReference type="NCBI Taxonomy" id="669"/>
    <lineage>
        <taxon>Bacteria</taxon>
        <taxon>Pseudomonadati</taxon>
        <taxon>Pseudomonadota</taxon>
        <taxon>Gammaproteobacteria</taxon>
        <taxon>Vibrionales</taxon>
        <taxon>Vibrionaceae</taxon>
        <taxon>Vibrio</taxon>
    </lineage>
</organism>
<dbReference type="Proteomes" id="UP000008367">
    <property type="component" value="Unassembled WGS sequence"/>
</dbReference>
<gene>
    <name evidence="1" type="ORF">VCHENC02_5503A</name>
</gene>
<name>A0A454CQE9_VIBHA</name>
<accession>A0A454CQE9</accession>
<sequence length="42" mass="4746">MYCSPINPDVKICTLEVSGNWLYWLLIDKLTTGNRLSGLSVM</sequence>
<protein>
    <submittedName>
        <fullName evidence="1">Uncharacterized protein</fullName>
    </submittedName>
</protein>
<feature type="non-terminal residue" evidence="1">
    <location>
        <position position="42"/>
    </location>
</feature>
<evidence type="ECO:0000313" key="1">
    <source>
        <dbReference type="EMBL" id="EKM28624.1"/>
    </source>
</evidence>
<evidence type="ECO:0000313" key="2">
    <source>
        <dbReference type="Proteomes" id="UP000008367"/>
    </source>
</evidence>
<proteinExistence type="predicted"/>